<reference evidence="2" key="1">
    <citation type="submission" date="2021-01" db="EMBL/GenBank/DDBJ databases">
        <authorList>
            <consortium name="Genoscope - CEA"/>
            <person name="William W."/>
        </authorList>
    </citation>
    <scope>NUCLEOTIDE SEQUENCE</scope>
</reference>
<dbReference type="OrthoDB" id="309743at2759"/>
<keyword evidence="1" id="KW-0812">Transmembrane</keyword>
<protein>
    <recommendedName>
        <fullName evidence="4">Transmembrane protein</fullName>
    </recommendedName>
</protein>
<feature type="transmembrane region" description="Helical" evidence="1">
    <location>
        <begin position="305"/>
        <end position="327"/>
    </location>
</feature>
<feature type="transmembrane region" description="Helical" evidence="1">
    <location>
        <begin position="213"/>
        <end position="234"/>
    </location>
</feature>
<keyword evidence="3" id="KW-1185">Reference proteome</keyword>
<feature type="transmembrane region" description="Helical" evidence="1">
    <location>
        <begin position="246"/>
        <end position="265"/>
    </location>
</feature>
<feature type="transmembrane region" description="Helical" evidence="1">
    <location>
        <begin position="277"/>
        <end position="299"/>
    </location>
</feature>
<evidence type="ECO:0000313" key="3">
    <source>
        <dbReference type="Proteomes" id="UP000692954"/>
    </source>
</evidence>
<evidence type="ECO:0000313" key="2">
    <source>
        <dbReference type="EMBL" id="CAD8066349.1"/>
    </source>
</evidence>
<accession>A0A8S1LHK7</accession>
<gene>
    <name evidence="2" type="ORF">PSON_ATCC_30995.1.T0210289</name>
</gene>
<dbReference type="Proteomes" id="UP000692954">
    <property type="component" value="Unassembled WGS sequence"/>
</dbReference>
<dbReference type="EMBL" id="CAJJDN010000021">
    <property type="protein sequence ID" value="CAD8066349.1"/>
    <property type="molecule type" value="Genomic_DNA"/>
</dbReference>
<feature type="transmembrane region" description="Helical" evidence="1">
    <location>
        <begin position="183"/>
        <end position="201"/>
    </location>
</feature>
<name>A0A8S1LHK7_9CILI</name>
<feature type="transmembrane region" description="Helical" evidence="1">
    <location>
        <begin position="339"/>
        <end position="355"/>
    </location>
</feature>
<sequence length="360" mass="42924">MTSQQKQEAFVPIFLSLEEYNEIIKQPPNMHQQLFQEIYSKQQQQQQAQLQLQQQMHPYLQLQQQSINQSQSYNPQIAIPKIPTHPNQYSQINSQGLPYQYTQQQQYNLNQYLIQNLNQAQKEQIQPLKHDAISKAGKLELQYFFEWSTSLFIIEICISLFINTISALFRWELITGYYSWSPQLWVILSVFIILNLFILTNPAYITHNNNQKVFYWIHAILYVLLLQGLQIAVSGSNRIFAWDTNYFYYFYLIICVEFISIRYAIKRLGLQKSIKKYTHFIIFPPIIAYLLEFISQYYRFFYYPLFLWVIIVMLIGSGFILLINKIVEKGYNKFQTDHVFAMAISFPILMISPFYDNDDE</sequence>
<evidence type="ECO:0008006" key="4">
    <source>
        <dbReference type="Google" id="ProtNLM"/>
    </source>
</evidence>
<evidence type="ECO:0000256" key="1">
    <source>
        <dbReference type="SAM" id="Phobius"/>
    </source>
</evidence>
<keyword evidence="1" id="KW-0472">Membrane</keyword>
<dbReference type="AlphaFoldDB" id="A0A8S1LHK7"/>
<feature type="transmembrane region" description="Helical" evidence="1">
    <location>
        <begin position="151"/>
        <end position="171"/>
    </location>
</feature>
<organism evidence="2 3">
    <name type="scientific">Paramecium sonneborni</name>
    <dbReference type="NCBI Taxonomy" id="65129"/>
    <lineage>
        <taxon>Eukaryota</taxon>
        <taxon>Sar</taxon>
        <taxon>Alveolata</taxon>
        <taxon>Ciliophora</taxon>
        <taxon>Intramacronucleata</taxon>
        <taxon>Oligohymenophorea</taxon>
        <taxon>Peniculida</taxon>
        <taxon>Parameciidae</taxon>
        <taxon>Paramecium</taxon>
    </lineage>
</organism>
<comment type="caution">
    <text evidence="2">The sequence shown here is derived from an EMBL/GenBank/DDBJ whole genome shotgun (WGS) entry which is preliminary data.</text>
</comment>
<keyword evidence="1" id="KW-1133">Transmembrane helix</keyword>
<proteinExistence type="predicted"/>